<feature type="region of interest" description="Disordered" evidence="1">
    <location>
        <begin position="88"/>
        <end position="143"/>
    </location>
</feature>
<feature type="region of interest" description="Disordered" evidence="1">
    <location>
        <begin position="203"/>
        <end position="233"/>
    </location>
</feature>
<sequence>MSSLPKIDYTRSGTRPPPRRTTTDPTQHPERHHHRQTSRSHAPIQLRLPEIQLPMPDMQVMLPPTLHLGEPFDIAMLHPRVLHTQHAPTPQRVQPASKTSKSSHKSQSHSPVRRPDSLRQPRPSSTATSPVRRPISALSKYHPDDLRNTENICAVHKTQLLDGIDCRIRACQIARNKAQAIAREIGSAEGPVGVVATRAANHAHNVRRHERSASVEPRRHAASRGETTRVSRAETKTVNWASKKRVADGDGRIAVEKVVDNQGKTAELRKIQQSKPGNGTN</sequence>
<dbReference type="EMBL" id="MU004441">
    <property type="protein sequence ID" value="KAF2650901.1"/>
    <property type="molecule type" value="Genomic_DNA"/>
</dbReference>
<evidence type="ECO:0000313" key="3">
    <source>
        <dbReference type="Proteomes" id="UP000799324"/>
    </source>
</evidence>
<name>A0A6A6SV96_9PLEO</name>
<keyword evidence="3" id="KW-1185">Reference proteome</keyword>
<accession>A0A6A6SV96</accession>
<organism evidence="2 3">
    <name type="scientific">Lophiostoma macrostomum CBS 122681</name>
    <dbReference type="NCBI Taxonomy" id="1314788"/>
    <lineage>
        <taxon>Eukaryota</taxon>
        <taxon>Fungi</taxon>
        <taxon>Dikarya</taxon>
        <taxon>Ascomycota</taxon>
        <taxon>Pezizomycotina</taxon>
        <taxon>Dothideomycetes</taxon>
        <taxon>Pleosporomycetidae</taxon>
        <taxon>Pleosporales</taxon>
        <taxon>Lophiostomataceae</taxon>
        <taxon>Lophiostoma</taxon>
    </lineage>
</organism>
<evidence type="ECO:0000313" key="2">
    <source>
        <dbReference type="EMBL" id="KAF2650901.1"/>
    </source>
</evidence>
<protein>
    <submittedName>
        <fullName evidence="2">Uncharacterized protein</fullName>
    </submittedName>
</protein>
<gene>
    <name evidence="2" type="ORF">K491DRAFT_782299</name>
</gene>
<dbReference type="AlphaFoldDB" id="A0A6A6SV96"/>
<feature type="region of interest" description="Disordered" evidence="1">
    <location>
        <begin position="1"/>
        <end position="44"/>
    </location>
</feature>
<dbReference type="Proteomes" id="UP000799324">
    <property type="component" value="Unassembled WGS sequence"/>
</dbReference>
<proteinExistence type="predicted"/>
<reference evidence="2" key="1">
    <citation type="journal article" date="2020" name="Stud. Mycol.">
        <title>101 Dothideomycetes genomes: a test case for predicting lifestyles and emergence of pathogens.</title>
        <authorList>
            <person name="Haridas S."/>
            <person name="Albert R."/>
            <person name="Binder M."/>
            <person name="Bloem J."/>
            <person name="Labutti K."/>
            <person name="Salamov A."/>
            <person name="Andreopoulos B."/>
            <person name="Baker S."/>
            <person name="Barry K."/>
            <person name="Bills G."/>
            <person name="Bluhm B."/>
            <person name="Cannon C."/>
            <person name="Castanera R."/>
            <person name="Culley D."/>
            <person name="Daum C."/>
            <person name="Ezra D."/>
            <person name="Gonzalez J."/>
            <person name="Henrissat B."/>
            <person name="Kuo A."/>
            <person name="Liang C."/>
            <person name="Lipzen A."/>
            <person name="Lutzoni F."/>
            <person name="Magnuson J."/>
            <person name="Mondo S."/>
            <person name="Nolan M."/>
            <person name="Ohm R."/>
            <person name="Pangilinan J."/>
            <person name="Park H.-J."/>
            <person name="Ramirez L."/>
            <person name="Alfaro M."/>
            <person name="Sun H."/>
            <person name="Tritt A."/>
            <person name="Yoshinaga Y."/>
            <person name="Zwiers L.-H."/>
            <person name="Turgeon B."/>
            <person name="Goodwin S."/>
            <person name="Spatafora J."/>
            <person name="Crous P."/>
            <person name="Grigoriev I."/>
        </authorList>
    </citation>
    <scope>NUCLEOTIDE SEQUENCE</scope>
    <source>
        <strain evidence="2">CBS 122681</strain>
    </source>
</reference>
<evidence type="ECO:0000256" key="1">
    <source>
        <dbReference type="SAM" id="MobiDB-lite"/>
    </source>
</evidence>